<evidence type="ECO:0000259" key="1">
    <source>
        <dbReference type="Pfam" id="PF08808"/>
    </source>
</evidence>
<proteinExistence type="predicted"/>
<organism evidence="2 3">
    <name type="scientific">Sphingobium cloacae</name>
    <dbReference type="NCBI Taxonomy" id="120107"/>
    <lineage>
        <taxon>Bacteria</taxon>
        <taxon>Pseudomonadati</taxon>
        <taxon>Pseudomonadota</taxon>
        <taxon>Alphaproteobacteria</taxon>
        <taxon>Sphingomonadales</taxon>
        <taxon>Sphingomonadaceae</taxon>
        <taxon>Sphingobium</taxon>
    </lineage>
</organism>
<dbReference type="EMBL" id="AP017655">
    <property type="protein sequence ID" value="BAV65524.1"/>
    <property type="molecule type" value="Genomic_DNA"/>
</dbReference>
<keyword evidence="3" id="KW-1185">Reference proteome</keyword>
<reference evidence="2 3" key="1">
    <citation type="submission" date="2016-10" db="EMBL/GenBank/DDBJ databases">
        <title>Complete Genome Sequence of the Nonylphenol-Degrading Bacterium Sphingobium cloacae JCM 10874T.</title>
        <authorList>
            <person name="Ootsuka M."/>
            <person name="Nishizawa T."/>
            <person name="Ohta H."/>
        </authorList>
    </citation>
    <scope>NUCLEOTIDE SEQUENCE [LARGE SCALE GENOMIC DNA]</scope>
    <source>
        <strain evidence="2 3">JCM 10874</strain>
    </source>
</reference>
<name>A0A1E1F4S7_9SPHN</name>
<sequence length="240" mass="27254">MWMRNVADEFIAEDVEQPFFTLIPSRFPTIDVFARVANDRSHALAEIESLTNPRLRERDRLMNGAQVVDGNGPLLQNWNHAPFTYPNPDGTRFFDADRPALELAADMQTALAISIRKRETFLSKTGEAPIGLEMRELSRKVKGRFVDGRDWDPELDLAERRRRGRKIAEAGFDGILFRPAERPSGLCVSVLKGDVLERAVQRDHFKFVWDGSRVRTVYSFASDVQYSPEDLCGITQVLAA</sequence>
<protein>
    <recommendedName>
        <fullName evidence="1">RES domain-containing protein</fullName>
    </recommendedName>
</protein>
<dbReference type="Pfam" id="PF08808">
    <property type="entry name" value="RES"/>
    <property type="match status" value="1"/>
</dbReference>
<feature type="domain" description="RES" evidence="1">
    <location>
        <begin position="77"/>
        <end position="210"/>
    </location>
</feature>
<dbReference type="KEGG" id="sclo:SCLO_1024840"/>
<gene>
    <name evidence="2" type="ORF">SCLO_1024840</name>
</gene>
<dbReference type="OrthoDB" id="9795903at2"/>
<evidence type="ECO:0000313" key="3">
    <source>
        <dbReference type="Proteomes" id="UP000218272"/>
    </source>
</evidence>
<dbReference type="RefSeq" id="WP_066519858.1">
    <property type="nucleotide sequence ID" value="NZ_AP017655.1"/>
</dbReference>
<accession>A0A1E1F4S7</accession>
<dbReference type="InterPro" id="IPR014914">
    <property type="entry name" value="RES_dom"/>
</dbReference>
<evidence type="ECO:0000313" key="2">
    <source>
        <dbReference type="EMBL" id="BAV65524.1"/>
    </source>
</evidence>
<dbReference type="Proteomes" id="UP000218272">
    <property type="component" value="Chromosome SCLO_1"/>
</dbReference>
<dbReference type="AlphaFoldDB" id="A0A1E1F4S7"/>